<dbReference type="GO" id="GO:0098662">
    <property type="term" value="P:inorganic cation transmembrane transport"/>
    <property type="evidence" value="ECO:0000318"/>
    <property type="project" value="GO_Central"/>
</dbReference>
<keyword evidence="4" id="KW-0633">Potassium transport</keyword>
<keyword evidence="6" id="KW-0630">Potassium</keyword>
<dbReference type="eggNOG" id="KOG1650">
    <property type="taxonomic scope" value="Eukaryota"/>
</dbReference>
<feature type="transmembrane region" description="Helical" evidence="11">
    <location>
        <begin position="169"/>
        <end position="191"/>
    </location>
</feature>
<feature type="transmembrane region" description="Helical" evidence="11">
    <location>
        <begin position="70"/>
        <end position="86"/>
    </location>
</feature>
<dbReference type="InterPro" id="IPR057291">
    <property type="entry name" value="CHX17_2nd"/>
</dbReference>
<dbReference type="OrthoDB" id="2687058at2759"/>
<comment type="similarity">
    <text evidence="10">Belongs to the monovalent cation:proton antiporter 2 (CPA2) transporter (TC 2.A.37) family. CHX (TC 2.A.37.4) subfamily.</text>
</comment>
<protein>
    <submittedName>
        <fullName evidence="15">Uncharacterized protein</fullName>
    </submittedName>
</protein>
<dbReference type="FunFam" id="1.20.1530.20:FF:000003">
    <property type="entry name" value="Cation/H(+) antiporter 15"/>
    <property type="match status" value="1"/>
</dbReference>
<keyword evidence="8" id="KW-0406">Ion transport</keyword>
<gene>
    <name evidence="15" type="ORF">AMTR_s00110p00080970</name>
</gene>
<feature type="transmembrane region" description="Helical" evidence="11">
    <location>
        <begin position="326"/>
        <end position="345"/>
    </location>
</feature>
<keyword evidence="9 11" id="KW-0472">Membrane</keyword>
<evidence type="ECO:0000313" key="15">
    <source>
        <dbReference type="EMBL" id="ERM99916.1"/>
    </source>
</evidence>
<dbReference type="GO" id="GO:0012505">
    <property type="term" value="C:endomembrane system"/>
    <property type="evidence" value="ECO:0000318"/>
    <property type="project" value="GO_Central"/>
</dbReference>
<reference evidence="16" key="1">
    <citation type="journal article" date="2013" name="Science">
        <title>The Amborella genome and the evolution of flowering plants.</title>
        <authorList>
            <consortium name="Amborella Genome Project"/>
        </authorList>
    </citation>
    <scope>NUCLEOTIDE SEQUENCE [LARGE SCALE GENOMIC DNA]</scope>
</reference>
<feature type="transmembrane region" description="Helical" evidence="11">
    <location>
        <begin position="135"/>
        <end position="157"/>
    </location>
</feature>
<feature type="transmembrane region" description="Helical" evidence="11">
    <location>
        <begin position="39"/>
        <end position="58"/>
    </location>
</feature>
<evidence type="ECO:0000256" key="11">
    <source>
        <dbReference type="SAM" id="Phobius"/>
    </source>
</evidence>
<dbReference type="Pfam" id="PF23259">
    <property type="entry name" value="CHX17_C"/>
    <property type="match status" value="2"/>
</dbReference>
<dbReference type="STRING" id="13333.W1NS88"/>
<keyword evidence="5 11" id="KW-0812">Transmembrane</keyword>
<dbReference type="GO" id="GO:0006813">
    <property type="term" value="P:potassium ion transport"/>
    <property type="evidence" value="ECO:0007669"/>
    <property type="project" value="UniProtKB-KW"/>
</dbReference>
<dbReference type="Gramene" id="ERM99916">
    <property type="protein sequence ID" value="ERM99916"/>
    <property type="gene ID" value="AMTR_s00110p00080970"/>
</dbReference>
<keyword evidence="7 11" id="KW-1133">Transmembrane helix</keyword>
<dbReference type="HOGENOM" id="CLU_005126_6_2_1"/>
<sequence length="858" mass="93066">MANQQTVNVSNATDTGLVCYSPTWITTNGIWQGDNPLHYSFPLFTIQLTLVVVATRVLTFLLRPLRQPRVIAEIIGGIILGPSVLGRNKNFASSIFPLHSVTVLETIANIGLVYFLFIVGLEMDINVIRRTRAKALLIAGAGMVIPFVIGISSSFLLKESVSENVSQVTFLLFLSVGLSITAFPVLARILAELKLLNTELGRLAMSAAIINDVCAWVLLALAIAVNDRDKNALASVWVVLSGVVFVLFSLLVLRPAVTWVTRKTTEGEAVSEIYICAIMLGVMVCAFTTDIIGIHPVFGAFMFGLVIPNGSLGGALIEKLEDFTSGLLLPLFFAISGLRTNVMTITNEDTWAILMLVIVLACAGKVVGTLVVALFMKMTPREGIALGLLMNTKGLIEMIVLNIGMDKKVLDESSFAIMVIAAVIMTGMITPVVTTIYKPARRFLPYKRRTVEKGKPESLLRMLVCVHTSRNVPTIINLLEASHATKKSPISVHALHLVELTGRSSAMIIVHSSRKSGRHMNRTEAESEHIVNAFENYVGVSGVAVQLVTAMSPFATMHEDICNLAEEKRAALIILPFHKHQTVDGGLETTNPAFRTINQNVLVNAPCSVGILIDRGLGGTTGISASHVCHHLAVLFFGGPDDREALAYASRMAEHPGVSLTVVRFLPGDEAVEPEFPVADTLYQDDSKNLRILTVLTDNDREHHLDDGYIAEFRLRTVGDESIMYTEKVVNNVEESIAAIRSMDSIHDLFVVGRAQRVSSLTTGLTDWSECPELGPIGDLLASSDFAATVSVLIMQQYVGVLPQEVVGTPNSPQREPYLHNVSHRNSAVVQDMPQIGGGFTANWTTANATSHGQGSPF</sequence>
<feature type="domain" description="Cation/H(+) antiporter central" evidence="13">
    <location>
        <begin position="491"/>
        <end position="625"/>
    </location>
</feature>
<keyword evidence="3" id="KW-0050">Antiport</keyword>
<evidence type="ECO:0000256" key="7">
    <source>
        <dbReference type="ARBA" id="ARBA00022989"/>
    </source>
</evidence>
<dbReference type="InterPro" id="IPR057290">
    <property type="entry name" value="CHX17_C"/>
</dbReference>
<feature type="transmembrane region" description="Helical" evidence="11">
    <location>
        <begin position="232"/>
        <end position="253"/>
    </location>
</feature>
<dbReference type="InterPro" id="IPR038770">
    <property type="entry name" value="Na+/solute_symporter_sf"/>
</dbReference>
<feature type="transmembrane region" description="Helical" evidence="11">
    <location>
        <begin position="106"/>
        <end position="123"/>
    </location>
</feature>
<dbReference type="Pfam" id="PF23256">
    <property type="entry name" value="CHX17_2nd"/>
    <property type="match status" value="1"/>
</dbReference>
<feature type="transmembrane region" description="Helical" evidence="11">
    <location>
        <begin position="203"/>
        <end position="226"/>
    </location>
</feature>
<dbReference type="OMA" id="QVKVERW"/>
<evidence type="ECO:0000256" key="3">
    <source>
        <dbReference type="ARBA" id="ARBA00022449"/>
    </source>
</evidence>
<feature type="transmembrane region" description="Helical" evidence="11">
    <location>
        <begin position="351"/>
        <end position="376"/>
    </location>
</feature>
<evidence type="ECO:0000256" key="10">
    <source>
        <dbReference type="ARBA" id="ARBA00038341"/>
    </source>
</evidence>
<dbReference type="GO" id="GO:0006885">
    <property type="term" value="P:regulation of pH"/>
    <property type="evidence" value="ECO:0000318"/>
    <property type="project" value="GO_Central"/>
</dbReference>
<evidence type="ECO:0000256" key="9">
    <source>
        <dbReference type="ARBA" id="ARBA00023136"/>
    </source>
</evidence>
<feature type="transmembrane region" description="Helical" evidence="11">
    <location>
        <begin position="298"/>
        <end position="317"/>
    </location>
</feature>
<feature type="domain" description="Cation/H(+) antiporter C-terminal" evidence="14">
    <location>
        <begin position="632"/>
        <end position="665"/>
    </location>
</feature>
<dbReference type="EMBL" id="KI394965">
    <property type="protein sequence ID" value="ERM99916.1"/>
    <property type="molecule type" value="Genomic_DNA"/>
</dbReference>
<dbReference type="SUPFAM" id="SSF52402">
    <property type="entry name" value="Adenine nucleotide alpha hydrolases-like"/>
    <property type="match status" value="1"/>
</dbReference>
<accession>W1NS88</accession>
<dbReference type="Gene3D" id="1.20.1530.20">
    <property type="match status" value="1"/>
</dbReference>
<keyword evidence="16" id="KW-1185">Reference proteome</keyword>
<name>W1NS88_AMBTC</name>
<evidence type="ECO:0000313" key="16">
    <source>
        <dbReference type="Proteomes" id="UP000017836"/>
    </source>
</evidence>
<evidence type="ECO:0000259" key="14">
    <source>
        <dbReference type="Pfam" id="PF23259"/>
    </source>
</evidence>
<organism evidence="15 16">
    <name type="scientific">Amborella trichopoda</name>
    <dbReference type="NCBI Taxonomy" id="13333"/>
    <lineage>
        <taxon>Eukaryota</taxon>
        <taxon>Viridiplantae</taxon>
        <taxon>Streptophyta</taxon>
        <taxon>Embryophyta</taxon>
        <taxon>Tracheophyta</taxon>
        <taxon>Spermatophyta</taxon>
        <taxon>Magnoliopsida</taxon>
        <taxon>Amborellales</taxon>
        <taxon>Amborellaceae</taxon>
        <taxon>Amborella</taxon>
    </lineage>
</organism>
<evidence type="ECO:0000259" key="13">
    <source>
        <dbReference type="Pfam" id="PF23256"/>
    </source>
</evidence>
<dbReference type="PANTHER" id="PTHR32468:SF164">
    <property type="entry name" value="OS05G0485000 PROTEIN"/>
    <property type="match status" value="1"/>
</dbReference>
<evidence type="ECO:0000256" key="6">
    <source>
        <dbReference type="ARBA" id="ARBA00022958"/>
    </source>
</evidence>
<feature type="transmembrane region" description="Helical" evidence="11">
    <location>
        <begin position="415"/>
        <end position="437"/>
    </location>
</feature>
<dbReference type="Pfam" id="PF00999">
    <property type="entry name" value="Na_H_Exchanger"/>
    <property type="match status" value="1"/>
</dbReference>
<feature type="domain" description="Cation/H+ exchanger transmembrane" evidence="12">
    <location>
        <begin position="55"/>
        <end position="433"/>
    </location>
</feature>
<dbReference type="GO" id="GO:0016020">
    <property type="term" value="C:membrane"/>
    <property type="evidence" value="ECO:0007669"/>
    <property type="project" value="UniProtKB-SubCell"/>
</dbReference>
<evidence type="ECO:0000256" key="8">
    <source>
        <dbReference type="ARBA" id="ARBA00023065"/>
    </source>
</evidence>
<comment type="subcellular location">
    <subcellularLocation>
        <location evidence="1">Membrane</location>
        <topology evidence="1">Multi-pass membrane protein</topology>
    </subcellularLocation>
</comment>
<dbReference type="Gene3D" id="3.40.50.12370">
    <property type="match status" value="1"/>
</dbReference>
<dbReference type="Proteomes" id="UP000017836">
    <property type="component" value="Unassembled WGS sequence"/>
</dbReference>
<dbReference type="InterPro" id="IPR006153">
    <property type="entry name" value="Cation/H_exchanger_TM"/>
</dbReference>
<feature type="transmembrane region" description="Helical" evidence="11">
    <location>
        <begin position="273"/>
        <end position="292"/>
    </location>
</feature>
<dbReference type="GO" id="GO:1902600">
    <property type="term" value="P:proton transmembrane transport"/>
    <property type="evidence" value="ECO:0007669"/>
    <property type="project" value="InterPro"/>
</dbReference>
<dbReference type="GO" id="GO:0015297">
    <property type="term" value="F:antiporter activity"/>
    <property type="evidence" value="ECO:0007669"/>
    <property type="project" value="UniProtKB-KW"/>
</dbReference>
<evidence type="ECO:0000256" key="2">
    <source>
        <dbReference type="ARBA" id="ARBA00022448"/>
    </source>
</evidence>
<evidence type="ECO:0000256" key="1">
    <source>
        <dbReference type="ARBA" id="ARBA00004141"/>
    </source>
</evidence>
<evidence type="ECO:0000259" key="12">
    <source>
        <dbReference type="Pfam" id="PF00999"/>
    </source>
</evidence>
<dbReference type="InterPro" id="IPR050794">
    <property type="entry name" value="CPA2_transporter"/>
</dbReference>
<dbReference type="PANTHER" id="PTHR32468">
    <property type="entry name" value="CATION/H + ANTIPORTER"/>
    <property type="match status" value="1"/>
</dbReference>
<dbReference type="AlphaFoldDB" id="W1NS88"/>
<evidence type="ECO:0000256" key="4">
    <source>
        <dbReference type="ARBA" id="ARBA00022538"/>
    </source>
</evidence>
<evidence type="ECO:0000256" key="5">
    <source>
        <dbReference type="ARBA" id="ARBA00022692"/>
    </source>
</evidence>
<proteinExistence type="inferred from homology"/>
<feature type="domain" description="Cation/H(+) antiporter C-terminal" evidence="14">
    <location>
        <begin position="705"/>
        <end position="800"/>
    </location>
</feature>
<keyword evidence="2" id="KW-0813">Transport</keyword>
<dbReference type="KEGG" id="atr:18427958"/>